<proteinExistence type="predicted"/>
<organism evidence="2 3">
    <name type="scientific">Camellia sinensis</name>
    <name type="common">Tea plant</name>
    <name type="synonym">Thea sinensis</name>
    <dbReference type="NCBI Taxonomy" id="4442"/>
    <lineage>
        <taxon>Eukaryota</taxon>
        <taxon>Viridiplantae</taxon>
        <taxon>Streptophyta</taxon>
        <taxon>Embryophyta</taxon>
        <taxon>Tracheophyta</taxon>
        <taxon>Spermatophyta</taxon>
        <taxon>Magnoliopsida</taxon>
        <taxon>eudicotyledons</taxon>
        <taxon>Gunneridae</taxon>
        <taxon>Pentapetalae</taxon>
        <taxon>asterids</taxon>
        <taxon>Ericales</taxon>
        <taxon>Theaceae</taxon>
        <taxon>Camellia</taxon>
    </lineage>
</organism>
<sequence>MLCLFRSLRVAAASPASGLPNLLLCLASVCEPGSIFSVSFPEGRERSRRPSFSGRRLHFVAVGHFTPFRSPVSGTSVLSPGRSLKGGRLALPPPFHSSSKGKNSSSLESPNLVQEATKVLVFKGSSFSSLHYLGLRARVHAFRGTSFPFSIASVYVPVGTLEYSNRDNLRVLSCSDPKCTERELTLPGAFGDVYTVVLCSLQQICPRTLAFFREVGQCKQRQPWYGTDFPGETDLNDFTDLSERRSFSPNHNFTRSQRFRDRINNCNLIDLSSVGPRLTWTNNRQGLANTMERLDREMSNDQWRALFPEGTVWTLPHTYSDHSSLVDFTQVIQNSWLNRTNKLIEAIDTFTDNAKMAFKLFSIINIGTLLAPYFATSSRPAFTINLSLKKSIKPR</sequence>
<dbReference type="SUPFAM" id="SSF56219">
    <property type="entry name" value="DNase I-like"/>
    <property type="match status" value="1"/>
</dbReference>
<dbReference type="AlphaFoldDB" id="A0A7J7FVP1"/>
<dbReference type="InterPro" id="IPR036691">
    <property type="entry name" value="Endo/exonu/phosph_ase_sf"/>
</dbReference>
<evidence type="ECO:0000256" key="1">
    <source>
        <dbReference type="SAM" id="SignalP"/>
    </source>
</evidence>
<evidence type="ECO:0000313" key="2">
    <source>
        <dbReference type="EMBL" id="KAF5932177.1"/>
    </source>
</evidence>
<dbReference type="Gene3D" id="3.60.10.10">
    <property type="entry name" value="Endonuclease/exonuclease/phosphatase"/>
    <property type="match status" value="1"/>
</dbReference>
<keyword evidence="3" id="KW-1185">Reference proteome</keyword>
<keyword evidence="1" id="KW-0732">Signal</keyword>
<evidence type="ECO:0008006" key="4">
    <source>
        <dbReference type="Google" id="ProtNLM"/>
    </source>
</evidence>
<feature type="chain" id="PRO_5029841620" description="Endonuclease/exonuclease/phosphatase domain-containing protein" evidence="1">
    <location>
        <begin position="19"/>
        <end position="395"/>
    </location>
</feature>
<reference evidence="2 3" key="2">
    <citation type="submission" date="2020-07" db="EMBL/GenBank/DDBJ databases">
        <title>Genome assembly of wild tea tree DASZ reveals pedigree and selection history of tea varieties.</title>
        <authorList>
            <person name="Zhang W."/>
        </authorList>
    </citation>
    <scope>NUCLEOTIDE SEQUENCE [LARGE SCALE GENOMIC DNA]</scope>
    <source>
        <strain evidence="3">cv. G240</strain>
        <tissue evidence="2">Leaf</tissue>
    </source>
</reference>
<dbReference type="Proteomes" id="UP000593564">
    <property type="component" value="Unassembled WGS sequence"/>
</dbReference>
<feature type="signal peptide" evidence="1">
    <location>
        <begin position="1"/>
        <end position="18"/>
    </location>
</feature>
<evidence type="ECO:0000313" key="3">
    <source>
        <dbReference type="Proteomes" id="UP000593564"/>
    </source>
</evidence>
<dbReference type="PANTHER" id="PTHR33710">
    <property type="entry name" value="BNAC02G09200D PROTEIN"/>
    <property type="match status" value="1"/>
</dbReference>
<gene>
    <name evidence="2" type="ORF">HYC85_028348</name>
</gene>
<dbReference type="EMBL" id="JACBKZ010000014">
    <property type="protein sequence ID" value="KAF5932177.1"/>
    <property type="molecule type" value="Genomic_DNA"/>
</dbReference>
<dbReference type="PANTHER" id="PTHR33710:SF77">
    <property type="entry name" value="DNASE I-LIKE SUPERFAMILY PROTEIN"/>
    <property type="match status" value="1"/>
</dbReference>
<reference evidence="3" key="1">
    <citation type="journal article" date="2020" name="Nat. Commun.">
        <title>Genome assembly of wild tea tree DASZ reveals pedigree and selection history of tea varieties.</title>
        <authorList>
            <person name="Zhang W."/>
            <person name="Zhang Y."/>
            <person name="Qiu H."/>
            <person name="Guo Y."/>
            <person name="Wan H."/>
            <person name="Zhang X."/>
            <person name="Scossa F."/>
            <person name="Alseekh S."/>
            <person name="Zhang Q."/>
            <person name="Wang P."/>
            <person name="Xu L."/>
            <person name="Schmidt M.H."/>
            <person name="Jia X."/>
            <person name="Li D."/>
            <person name="Zhu A."/>
            <person name="Guo F."/>
            <person name="Chen W."/>
            <person name="Ni D."/>
            <person name="Usadel B."/>
            <person name="Fernie A.R."/>
            <person name="Wen W."/>
        </authorList>
    </citation>
    <scope>NUCLEOTIDE SEQUENCE [LARGE SCALE GENOMIC DNA]</scope>
    <source>
        <strain evidence="3">cv. G240</strain>
    </source>
</reference>
<accession>A0A7J7FVP1</accession>
<protein>
    <recommendedName>
        <fullName evidence="4">Endonuclease/exonuclease/phosphatase domain-containing protein</fullName>
    </recommendedName>
</protein>
<name>A0A7J7FVP1_CAMSI</name>
<comment type="caution">
    <text evidence="2">The sequence shown here is derived from an EMBL/GenBank/DDBJ whole genome shotgun (WGS) entry which is preliminary data.</text>
</comment>